<evidence type="ECO:0000313" key="1">
    <source>
        <dbReference type="EMBL" id="KYF83923.1"/>
    </source>
</evidence>
<evidence type="ECO:0000313" key="2">
    <source>
        <dbReference type="Proteomes" id="UP000075635"/>
    </source>
</evidence>
<dbReference type="AlphaFoldDB" id="A0A150RUQ3"/>
<proteinExistence type="predicted"/>
<name>A0A150RUQ3_SORCE</name>
<sequence>MYDFSCDWRSGFVMDPLKKQRVGYLVSLNGFGLTQALQKDIIVYTPFNGTKAYGAIGDVKAGEGEDKSSMAKATVVGVLESFSWGGGVGDPLTFSAYLSQENANQIQIKQQTTLKNTVIKDLAWWIVNYDEELKEWFEECHPAKGNETIIGQLNAPGKTDIRLAVASEPVKVAPNIDVNVYNVYFEVVPAANLAYDIKLATSSKKKFIKGWGLKVGTQAEAAVK</sequence>
<dbReference type="EMBL" id="JEMB01002027">
    <property type="protein sequence ID" value="KYF83923.1"/>
    <property type="molecule type" value="Genomic_DNA"/>
</dbReference>
<organism evidence="1 2">
    <name type="scientific">Sorangium cellulosum</name>
    <name type="common">Polyangium cellulosum</name>
    <dbReference type="NCBI Taxonomy" id="56"/>
    <lineage>
        <taxon>Bacteria</taxon>
        <taxon>Pseudomonadati</taxon>
        <taxon>Myxococcota</taxon>
        <taxon>Polyangia</taxon>
        <taxon>Polyangiales</taxon>
        <taxon>Polyangiaceae</taxon>
        <taxon>Sorangium</taxon>
    </lineage>
</organism>
<accession>A0A150RUQ3</accession>
<reference evidence="1 2" key="1">
    <citation type="submission" date="2014-02" db="EMBL/GenBank/DDBJ databases">
        <title>The small core and large imbalanced accessory genome model reveals a collaborative survival strategy of Sorangium cellulosum strains in nature.</title>
        <authorList>
            <person name="Han K."/>
            <person name="Peng R."/>
            <person name="Blom J."/>
            <person name="Li Y.-Z."/>
        </authorList>
    </citation>
    <scope>NUCLEOTIDE SEQUENCE [LARGE SCALE GENOMIC DNA]</scope>
    <source>
        <strain evidence="1 2">So0011-07</strain>
    </source>
</reference>
<protein>
    <submittedName>
        <fullName evidence="1">Uncharacterized protein</fullName>
    </submittedName>
</protein>
<dbReference type="Proteomes" id="UP000075635">
    <property type="component" value="Unassembled WGS sequence"/>
</dbReference>
<comment type="caution">
    <text evidence="1">The sequence shown here is derived from an EMBL/GenBank/DDBJ whole genome shotgun (WGS) entry which is preliminary data.</text>
</comment>
<gene>
    <name evidence="1" type="ORF">BE17_43065</name>
</gene>